<dbReference type="Proteomes" id="UP000486534">
    <property type="component" value="Unassembled WGS sequence"/>
</dbReference>
<evidence type="ECO:0000313" key="1">
    <source>
        <dbReference type="EMBL" id="MQA56035.1"/>
    </source>
</evidence>
<dbReference type="RefSeq" id="WP_152898950.1">
    <property type="nucleotide sequence ID" value="NZ_WHUV01000004.1"/>
</dbReference>
<dbReference type="EMBL" id="WHUV01000004">
    <property type="protein sequence ID" value="MQA56035.1"/>
    <property type="molecule type" value="Genomic_DNA"/>
</dbReference>
<accession>A0A7X1PRP9</accession>
<comment type="caution">
    <text evidence="1">The sequence shown here is derived from an EMBL/GenBank/DDBJ whole genome shotgun (WGS) entry which is preliminary data.</text>
</comment>
<reference evidence="1 2" key="1">
    <citation type="submission" date="2019-10" db="EMBL/GenBank/DDBJ databases">
        <title>Pseudomonas dajingensis sp. nov., isolated from the profound head ulcers of farmed Murray cod (Maccullochella peelii peelii).</title>
        <authorList>
            <person name="Liu Y."/>
        </authorList>
    </citation>
    <scope>NUCLEOTIDE SEQUENCE [LARGE SCALE GENOMIC DNA]</scope>
    <source>
        <strain evidence="1 2">MC042</strain>
    </source>
</reference>
<name>A0A7X1PRP9_9PSED</name>
<gene>
    <name evidence="1" type="ORF">GDH07_22190</name>
</gene>
<dbReference type="AlphaFoldDB" id="A0A7X1PRP9"/>
<sequence>MLRHPLLDQPYQPTLQSWIACFTGYRMPEALDAELSRYDPNDPDDREQLIRRYCLARDDVRENFRHRQQRVLALQAAVADAHYDFGQVWEPPEDDYEDPQWPSGWPERVIDSREFFQRLLRAARELWHDDLARAQLPSLKQCQEIAERDRGSRDWLFSVDNPEAWKAQFGLAATPYELETPGPQFHGERLHLALSGELPRQLLPASWNSSPGPSHCRLVLEIQGISELAMSGTRFDGPMRTQLTRLNPGYYVRLEIGFDSVIECVALSVSIAQVKGTQDEKQL</sequence>
<proteinExistence type="predicted"/>
<protein>
    <submittedName>
        <fullName evidence="1">Uncharacterized protein</fullName>
    </submittedName>
</protein>
<organism evidence="1 2">
    <name type="scientific">Pseudomonas piscis</name>
    <dbReference type="NCBI Taxonomy" id="2614538"/>
    <lineage>
        <taxon>Bacteria</taxon>
        <taxon>Pseudomonadati</taxon>
        <taxon>Pseudomonadota</taxon>
        <taxon>Gammaproteobacteria</taxon>
        <taxon>Pseudomonadales</taxon>
        <taxon>Pseudomonadaceae</taxon>
        <taxon>Pseudomonas</taxon>
    </lineage>
</organism>
<evidence type="ECO:0000313" key="2">
    <source>
        <dbReference type="Proteomes" id="UP000486534"/>
    </source>
</evidence>
<dbReference type="PROSITE" id="PS51257">
    <property type="entry name" value="PROKAR_LIPOPROTEIN"/>
    <property type="match status" value="1"/>
</dbReference>